<gene>
    <name evidence="1" type="ORF">PENFLA_c020G09916</name>
</gene>
<comment type="caution">
    <text evidence="1">The sequence shown here is derived from an EMBL/GenBank/DDBJ whole genome shotgun (WGS) entry which is preliminary data.</text>
</comment>
<name>A0A1V6SY64_9EURO</name>
<keyword evidence="2" id="KW-1185">Reference proteome</keyword>
<dbReference type="STRING" id="254877.A0A1V6SY64"/>
<sequence>MEAANDSLVFLQVEEQEDAERFFDDFSVNAGYDTLNKRQYFILRSNKRFKTELQLDTAIDAVGSDHQDMAILLGDFDKRSKSTLLRMTHIEGYHVECSDKSTNPGTLPPDQQLPWDLPVVSVGGIATS</sequence>
<accession>A0A1V6SY64</accession>
<dbReference type="Proteomes" id="UP000191342">
    <property type="component" value="Unassembled WGS sequence"/>
</dbReference>
<reference evidence="2" key="1">
    <citation type="journal article" date="2017" name="Nat. Microbiol.">
        <title>Global analysis of biosynthetic gene clusters reveals vast potential of secondary metabolite production in Penicillium species.</title>
        <authorList>
            <person name="Nielsen J.C."/>
            <person name="Grijseels S."/>
            <person name="Prigent S."/>
            <person name="Ji B."/>
            <person name="Dainat J."/>
            <person name="Nielsen K.F."/>
            <person name="Frisvad J.C."/>
            <person name="Workman M."/>
            <person name="Nielsen J."/>
        </authorList>
    </citation>
    <scope>NUCLEOTIDE SEQUENCE [LARGE SCALE GENOMIC DNA]</scope>
    <source>
        <strain evidence="2">IBT 14082</strain>
    </source>
</reference>
<dbReference type="OrthoDB" id="4368714at2759"/>
<protein>
    <submittedName>
        <fullName evidence="1">Uncharacterized protein</fullName>
    </submittedName>
</protein>
<proteinExistence type="predicted"/>
<dbReference type="EMBL" id="MLQL01000020">
    <property type="protein sequence ID" value="OQE18896.1"/>
    <property type="molecule type" value="Genomic_DNA"/>
</dbReference>
<organism evidence="1 2">
    <name type="scientific">Penicillium flavigenum</name>
    <dbReference type="NCBI Taxonomy" id="254877"/>
    <lineage>
        <taxon>Eukaryota</taxon>
        <taxon>Fungi</taxon>
        <taxon>Dikarya</taxon>
        <taxon>Ascomycota</taxon>
        <taxon>Pezizomycotina</taxon>
        <taxon>Eurotiomycetes</taxon>
        <taxon>Eurotiomycetidae</taxon>
        <taxon>Eurotiales</taxon>
        <taxon>Aspergillaceae</taxon>
        <taxon>Penicillium</taxon>
    </lineage>
</organism>
<dbReference type="AlphaFoldDB" id="A0A1V6SY64"/>
<evidence type="ECO:0000313" key="2">
    <source>
        <dbReference type="Proteomes" id="UP000191342"/>
    </source>
</evidence>
<evidence type="ECO:0000313" key="1">
    <source>
        <dbReference type="EMBL" id="OQE18896.1"/>
    </source>
</evidence>